<dbReference type="EMBL" id="JACHEF010000006">
    <property type="protein sequence ID" value="MBB6412984.1"/>
    <property type="molecule type" value="Genomic_DNA"/>
</dbReference>
<evidence type="ECO:0000313" key="7">
    <source>
        <dbReference type="EMBL" id="MBB6412984.1"/>
    </source>
</evidence>
<reference evidence="7 8" key="1">
    <citation type="submission" date="2020-08" db="EMBL/GenBank/DDBJ databases">
        <title>Genomic Encyclopedia of Type Strains, Phase IV (KMG-IV): sequencing the most valuable type-strain genomes for metagenomic binning, comparative biology and taxonomic classification.</title>
        <authorList>
            <person name="Goeker M."/>
        </authorList>
    </citation>
    <scope>NUCLEOTIDE SEQUENCE [LARGE SCALE GENOMIC DNA]</scope>
    <source>
        <strain evidence="7 8">DSM 100039</strain>
    </source>
</reference>
<dbReference type="InterPro" id="IPR003661">
    <property type="entry name" value="HisK_dim/P_dom"/>
</dbReference>
<dbReference type="EC" id="2.7.13.3" evidence="2"/>
<dbReference type="CDD" id="cd16919">
    <property type="entry name" value="HATPase_CckA-like"/>
    <property type="match status" value="1"/>
</dbReference>
<evidence type="ECO:0000256" key="2">
    <source>
        <dbReference type="ARBA" id="ARBA00012438"/>
    </source>
</evidence>
<gene>
    <name evidence="7" type="ORF">HNQ71_005676</name>
</gene>
<keyword evidence="7" id="KW-0418">Kinase</keyword>
<accession>A0A841PCD8</accession>
<protein>
    <recommendedName>
        <fullName evidence="2">histidine kinase</fullName>
        <ecNumber evidence="2">2.7.13.3</ecNumber>
    </recommendedName>
</protein>
<dbReference type="CDD" id="cd19410">
    <property type="entry name" value="HK9-like_sensor"/>
    <property type="match status" value="1"/>
</dbReference>
<dbReference type="PANTHER" id="PTHR43065">
    <property type="entry name" value="SENSOR HISTIDINE KINASE"/>
    <property type="match status" value="1"/>
</dbReference>
<evidence type="ECO:0000256" key="4">
    <source>
        <dbReference type="PROSITE-ProRule" id="PRU00169"/>
    </source>
</evidence>
<feature type="domain" description="Response regulatory" evidence="6">
    <location>
        <begin position="503"/>
        <end position="618"/>
    </location>
</feature>
<comment type="catalytic activity">
    <reaction evidence="1">
        <text>ATP + protein L-histidine = ADP + protein N-phospho-L-histidine.</text>
        <dbReference type="EC" id="2.7.13.3"/>
    </reaction>
</comment>
<evidence type="ECO:0000259" key="6">
    <source>
        <dbReference type="PROSITE" id="PS50110"/>
    </source>
</evidence>
<dbReference type="Pfam" id="PF00072">
    <property type="entry name" value="Response_reg"/>
    <property type="match status" value="1"/>
</dbReference>
<dbReference type="PANTHER" id="PTHR43065:SF49">
    <property type="entry name" value="HISTIDINE KINASE"/>
    <property type="match status" value="1"/>
</dbReference>
<dbReference type="PROSITE" id="PS50110">
    <property type="entry name" value="RESPONSE_REGULATORY"/>
    <property type="match status" value="1"/>
</dbReference>
<dbReference type="Pfam" id="PF00512">
    <property type="entry name" value="HisKA"/>
    <property type="match status" value="1"/>
</dbReference>
<evidence type="ECO:0000313" key="8">
    <source>
        <dbReference type="Proteomes" id="UP000556329"/>
    </source>
</evidence>
<evidence type="ECO:0000259" key="5">
    <source>
        <dbReference type="PROSITE" id="PS50109"/>
    </source>
</evidence>
<dbReference type="InterPro" id="IPR004358">
    <property type="entry name" value="Sig_transdc_His_kin-like_C"/>
</dbReference>
<keyword evidence="7" id="KW-0808">Transferase</keyword>
<dbReference type="SUPFAM" id="SSF47384">
    <property type="entry name" value="Homodimeric domain of signal transducing histidine kinase"/>
    <property type="match status" value="1"/>
</dbReference>
<feature type="domain" description="Histidine kinase" evidence="5">
    <location>
        <begin position="257"/>
        <end position="481"/>
    </location>
</feature>
<dbReference type="InterPro" id="IPR001789">
    <property type="entry name" value="Sig_transdc_resp-reg_receiver"/>
</dbReference>
<proteinExistence type="predicted"/>
<dbReference type="InterPro" id="IPR007891">
    <property type="entry name" value="CHASE3"/>
</dbReference>
<keyword evidence="8" id="KW-1185">Reference proteome</keyword>
<dbReference type="InterPro" id="IPR011006">
    <property type="entry name" value="CheY-like_superfamily"/>
</dbReference>
<dbReference type="SUPFAM" id="SSF52172">
    <property type="entry name" value="CheY-like"/>
    <property type="match status" value="1"/>
</dbReference>
<dbReference type="PRINTS" id="PR00344">
    <property type="entry name" value="BCTRLSENSOR"/>
</dbReference>
<dbReference type="Gene3D" id="3.40.50.2300">
    <property type="match status" value="1"/>
</dbReference>
<dbReference type="SMART" id="SM00448">
    <property type="entry name" value="REC"/>
    <property type="match status" value="1"/>
</dbReference>
<dbReference type="AlphaFoldDB" id="A0A841PCD8"/>
<dbReference type="RefSeq" id="WP_184876316.1">
    <property type="nucleotide sequence ID" value="NZ_JACHEF010000006.1"/>
</dbReference>
<dbReference type="SMART" id="SM00387">
    <property type="entry name" value="HATPase_c"/>
    <property type="match status" value="1"/>
</dbReference>
<keyword evidence="3 4" id="KW-0597">Phosphoprotein</keyword>
<dbReference type="GO" id="GO:0000155">
    <property type="term" value="F:phosphorelay sensor kinase activity"/>
    <property type="evidence" value="ECO:0007669"/>
    <property type="project" value="InterPro"/>
</dbReference>
<organism evidence="7 8">
    <name type="scientific">Mesorhizobium sangaii</name>
    <dbReference type="NCBI Taxonomy" id="505389"/>
    <lineage>
        <taxon>Bacteria</taxon>
        <taxon>Pseudomonadati</taxon>
        <taxon>Pseudomonadota</taxon>
        <taxon>Alphaproteobacteria</taxon>
        <taxon>Hyphomicrobiales</taxon>
        <taxon>Phyllobacteriaceae</taxon>
        <taxon>Mesorhizobium</taxon>
    </lineage>
</organism>
<name>A0A841PCD8_9HYPH</name>
<dbReference type="InterPro" id="IPR003594">
    <property type="entry name" value="HATPase_dom"/>
</dbReference>
<dbReference type="SMART" id="SM00388">
    <property type="entry name" value="HisKA"/>
    <property type="match status" value="1"/>
</dbReference>
<dbReference type="Proteomes" id="UP000556329">
    <property type="component" value="Unassembled WGS sequence"/>
</dbReference>
<dbReference type="Pfam" id="PF02518">
    <property type="entry name" value="HATPase_c"/>
    <property type="match status" value="1"/>
</dbReference>
<dbReference type="SUPFAM" id="SSF55874">
    <property type="entry name" value="ATPase domain of HSP90 chaperone/DNA topoisomerase II/histidine kinase"/>
    <property type="match status" value="1"/>
</dbReference>
<comment type="caution">
    <text evidence="7">The sequence shown here is derived from an EMBL/GenBank/DDBJ whole genome shotgun (WGS) entry which is preliminary data.</text>
</comment>
<dbReference type="Pfam" id="PF05227">
    <property type="entry name" value="CHASE3"/>
    <property type="match status" value="1"/>
</dbReference>
<sequence length="626" mass="68293">MIARLRRATRWQSLPLFIGFAMLALIVGTRAVLVESQRANRAAARETIEYQELLSGLLSLAQDAESGQRGYLLTGEKSYLEPYRKAVEAIPGQLARIDTMTASDDQLALQVSHIKDALAQKQAELSETIALYDKGDAAKALEMVRSGQGKAAMDDIRASMDTIRRIGAAAVAERDEHTDQVETWLRIGSLAALLAIFLLGTYTIRESRRRFREVAAAQDELTRKNIALGNEIQTREKAESQIRQMQKMEAVGQLTGGIAHDFNNMLAVIISAMNLAQRKLERGEHDIAKFIEAAIDAANRAANLTARLLAFSRQQPLAPQIVDTNRLLTGMSDLLRRALGETIRIETVLAGGLWKTHADPSQIENAILNLAVNARDAMGDDGKLTIETANSHLDDSYAATHAEVKAGQYVMIAVSDTGEGMAPDTMAKAFEPFFTTKPVNKGTGLGLSQVYGFVKQSGGHVKIYSEPGEGTTIKIYLPRFFGQEEVAFPTGRGDNPTAPVTETILVVEDDARVRASTTDALRELGYTVIHVGSGQEALQALAENPGIALLFTDIVMPVMNGRKLAEEAVARMPQLKVIFTTGFTRNAVVHNGVLDHDVHFLAKPFTIEQLAAKLRNVLDTKQPGLE</sequence>
<dbReference type="InterPro" id="IPR036097">
    <property type="entry name" value="HisK_dim/P_sf"/>
</dbReference>
<dbReference type="InterPro" id="IPR005467">
    <property type="entry name" value="His_kinase_dom"/>
</dbReference>
<feature type="modified residue" description="4-aspartylphosphate" evidence="4">
    <location>
        <position position="553"/>
    </location>
</feature>
<dbReference type="Gene3D" id="3.30.565.10">
    <property type="entry name" value="Histidine kinase-like ATPase, C-terminal domain"/>
    <property type="match status" value="1"/>
</dbReference>
<dbReference type="PROSITE" id="PS50109">
    <property type="entry name" value="HIS_KIN"/>
    <property type="match status" value="1"/>
</dbReference>
<dbReference type="Gene3D" id="1.10.287.130">
    <property type="match status" value="1"/>
</dbReference>
<evidence type="ECO:0000256" key="3">
    <source>
        <dbReference type="ARBA" id="ARBA00022553"/>
    </source>
</evidence>
<dbReference type="InterPro" id="IPR036890">
    <property type="entry name" value="HATPase_C_sf"/>
</dbReference>
<evidence type="ECO:0000256" key="1">
    <source>
        <dbReference type="ARBA" id="ARBA00000085"/>
    </source>
</evidence>